<evidence type="ECO:0000259" key="9">
    <source>
        <dbReference type="PROSITE" id="PS50184"/>
    </source>
</evidence>
<evidence type="ECO:0000313" key="12">
    <source>
        <dbReference type="Proteomes" id="UP000261620"/>
    </source>
</evidence>
<keyword evidence="5" id="KW-1015">Disulfide bond</keyword>
<evidence type="ECO:0000256" key="1">
    <source>
        <dbReference type="ARBA" id="ARBA00004613"/>
    </source>
</evidence>
<dbReference type="SMART" id="SM00041">
    <property type="entry name" value="CT"/>
    <property type="match status" value="1"/>
</dbReference>
<dbReference type="PANTHER" id="PTHR11348">
    <property type="entry name" value="CONNECTIVE TISSUE GROWTH FACTOR-RELATED"/>
    <property type="match status" value="1"/>
</dbReference>
<dbReference type="Proteomes" id="UP000261620">
    <property type="component" value="Unplaced"/>
</dbReference>
<dbReference type="SMART" id="SM00214">
    <property type="entry name" value="VWC"/>
    <property type="match status" value="1"/>
</dbReference>
<dbReference type="GO" id="GO:0005178">
    <property type="term" value="F:integrin binding"/>
    <property type="evidence" value="ECO:0007669"/>
    <property type="project" value="TreeGrafter"/>
</dbReference>
<feature type="domain" description="VWFC" evidence="9">
    <location>
        <begin position="78"/>
        <end position="144"/>
    </location>
</feature>
<dbReference type="Pfam" id="PF00007">
    <property type="entry name" value="Cys_knot"/>
    <property type="match status" value="1"/>
</dbReference>
<dbReference type="InterPro" id="IPR043973">
    <property type="entry name" value="TSP1_CCN"/>
</dbReference>
<dbReference type="SUPFAM" id="SSF57184">
    <property type="entry name" value="Growth factor receptor domain"/>
    <property type="match status" value="1"/>
</dbReference>
<evidence type="ECO:0000256" key="3">
    <source>
        <dbReference type="ARBA" id="ARBA00022525"/>
    </source>
</evidence>
<dbReference type="GO" id="GO:0030335">
    <property type="term" value="P:positive regulation of cell migration"/>
    <property type="evidence" value="ECO:0007669"/>
    <property type="project" value="TreeGrafter"/>
</dbReference>
<dbReference type="SMART" id="SM00121">
    <property type="entry name" value="IB"/>
    <property type="match status" value="1"/>
</dbReference>
<dbReference type="InterPro" id="IPR006207">
    <property type="entry name" value="Cys_knot_C"/>
</dbReference>
<dbReference type="SMART" id="SM00209">
    <property type="entry name" value="TSP1"/>
    <property type="match status" value="1"/>
</dbReference>
<dbReference type="PROSITE" id="PS01185">
    <property type="entry name" value="CTCK_1"/>
    <property type="match status" value="1"/>
</dbReference>
<accession>A0A3Q3WSG7</accession>
<dbReference type="PROSITE" id="PS51323">
    <property type="entry name" value="IGFBP_N_2"/>
    <property type="match status" value="1"/>
</dbReference>
<dbReference type="AlphaFoldDB" id="A0A3Q3WSG7"/>
<feature type="domain" description="IGFBP N-terminal" evidence="10">
    <location>
        <begin position="3"/>
        <end position="74"/>
    </location>
</feature>
<keyword evidence="3" id="KW-0964">Secreted</keyword>
<comment type="caution">
    <text evidence="6">Lacks conserved residue(s) required for the propagation of feature annotation.</text>
</comment>
<dbReference type="PROSITE" id="PS01208">
    <property type="entry name" value="VWFC_1"/>
    <property type="match status" value="1"/>
</dbReference>
<dbReference type="Pfam" id="PF00219">
    <property type="entry name" value="IGFBP"/>
    <property type="match status" value="1"/>
</dbReference>
<dbReference type="OMA" id="EDFQPNC"/>
<dbReference type="SUPFAM" id="SSF82895">
    <property type="entry name" value="TSP-1 type 1 repeat"/>
    <property type="match status" value="1"/>
</dbReference>
<dbReference type="PROSITE" id="PS50092">
    <property type="entry name" value="TSP1"/>
    <property type="match status" value="1"/>
</dbReference>
<dbReference type="GO" id="GO:0031012">
    <property type="term" value="C:extracellular matrix"/>
    <property type="evidence" value="ECO:0007669"/>
    <property type="project" value="TreeGrafter"/>
</dbReference>
<evidence type="ECO:0000256" key="2">
    <source>
        <dbReference type="ARBA" id="ARBA00008125"/>
    </source>
</evidence>
<dbReference type="GO" id="GO:0008201">
    <property type="term" value="F:heparin binding"/>
    <property type="evidence" value="ECO:0007669"/>
    <property type="project" value="TreeGrafter"/>
</dbReference>
<dbReference type="GO" id="GO:0045597">
    <property type="term" value="P:positive regulation of cell differentiation"/>
    <property type="evidence" value="ECO:0007669"/>
    <property type="project" value="TreeGrafter"/>
</dbReference>
<dbReference type="Gene3D" id="2.20.100.10">
    <property type="entry name" value="Thrombospondin type-1 (TSP1) repeat"/>
    <property type="match status" value="1"/>
</dbReference>
<dbReference type="GO" id="GO:0007155">
    <property type="term" value="P:cell adhesion"/>
    <property type="evidence" value="ECO:0007669"/>
    <property type="project" value="TreeGrafter"/>
</dbReference>
<comment type="similarity">
    <text evidence="2">Belongs to the CCN family.</text>
</comment>
<dbReference type="GO" id="GO:0005615">
    <property type="term" value="C:extracellular space"/>
    <property type="evidence" value="ECO:0007669"/>
    <property type="project" value="TreeGrafter"/>
</dbReference>
<dbReference type="InterPro" id="IPR001007">
    <property type="entry name" value="VWF_dom"/>
</dbReference>
<dbReference type="PANTHER" id="PTHR11348:SF33">
    <property type="entry name" value="CELLULAR COMMUNICATION NETWORK FACTOR 1, LIKE 1 PRECURSOR-RELATED"/>
    <property type="match status" value="1"/>
</dbReference>
<protein>
    <submittedName>
        <fullName evidence="11">Uncharacterized protein</fullName>
    </submittedName>
</protein>
<evidence type="ECO:0000259" key="8">
    <source>
        <dbReference type="PROSITE" id="PS01225"/>
    </source>
</evidence>
<dbReference type="Ensembl" id="ENSMMOT00000012288.1">
    <property type="protein sequence ID" value="ENSMMOP00000012084.1"/>
    <property type="gene ID" value="ENSMMOG00000009282.1"/>
</dbReference>
<dbReference type="InterPro" id="IPR036383">
    <property type="entry name" value="TSP1_rpt_sf"/>
</dbReference>
<feature type="domain" description="CTCK" evidence="8">
    <location>
        <begin position="250"/>
        <end position="324"/>
    </location>
</feature>
<keyword evidence="12" id="KW-1185">Reference proteome</keyword>
<dbReference type="SUPFAM" id="SSF57603">
    <property type="entry name" value="FnI-like domain"/>
    <property type="match status" value="1"/>
</dbReference>
<dbReference type="PROSITE" id="PS50184">
    <property type="entry name" value="VWFC_2"/>
    <property type="match status" value="1"/>
</dbReference>
<evidence type="ECO:0000256" key="4">
    <source>
        <dbReference type="ARBA" id="ARBA00022729"/>
    </source>
</evidence>
<evidence type="ECO:0000259" key="10">
    <source>
        <dbReference type="PROSITE" id="PS51323"/>
    </source>
</evidence>
<dbReference type="Pfam" id="PF19035">
    <property type="entry name" value="TSP1_CCN"/>
    <property type="match status" value="1"/>
</dbReference>
<comment type="subcellular location">
    <subcellularLocation>
        <location evidence="1">Secreted</location>
    </subcellularLocation>
</comment>
<evidence type="ECO:0000256" key="6">
    <source>
        <dbReference type="PROSITE-ProRule" id="PRU00039"/>
    </source>
</evidence>
<dbReference type="InterPro" id="IPR000867">
    <property type="entry name" value="IGFBP-like"/>
</dbReference>
<dbReference type="InterPro" id="IPR006208">
    <property type="entry name" value="Glyco_hormone_CN"/>
</dbReference>
<dbReference type="InterPro" id="IPR000884">
    <property type="entry name" value="TSP1_rpt"/>
</dbReference>
<evidence type="ECO:0000256" key="7">
    <source>
        <dbReference type="SAM" id="MobiDB-lite"/>
    </source>
</evidence>
<name>A0A3Q3WSG7_MOLML</name>
<sequence length="345" mass="38557">SSRGTPRPECSCSSLPPLCPLGVSLVTDHCGCCKVCARQFNEDCNATEPCDHIKGLHCHLGAGGDPERGLCRAEARGLPCDFSGQVYQHGEDFQPSCQNQCTCMDGVVGCMPLCPQQMPLPDWRCLRPRLVRPEDGCCEEWVCDDDNHISEEPGELTHPSLHDSQPIPNHISALLQAQLQLRPPAMESFLMSQFSLEYSCFPQITEWTECSTTCGMGISSRVTNNNPDCRLVRETRLCQIRQCDLQGKKCQRTIRPQESIRISFAGCSTAQLYRPRTCGTCTDGRCCTPSLSRTIKPRFYCSDGEGFYRNVMWILRCSCSTRCHRNSRPSSPSVSLDNDIHTFRD</sequence>
<evidence type="ECO:0000256" key="5">
    <source>
        <dbReference type="ARBA" id="ARBA00023157"/>
    </source>
</evidence>
<keyword evidence="4" id="KW-0732">Signal</keyword>
<dbReference type="Gene3D" id="2.10.70.10">
    <property type="entry name" value="Complement Module, domain 1"/>
    <property type="match status" value="1"/>
</dbReference>
<dbReference type="GO" id="GO:0007165">
    <property type="term" value="P:signal transduction"/>
    <property type="evidence" value="ECO:0007669"/>
    <property type="project" value="InterPro"/>
</dbReference>
<dbReference type="InterPro" id="IPR050941">
    <property type="entry name" value="CCN"/>
</dbReference>
<reference evidence="11" key="1">
    <citation type="submission" date="2025-08" db="UniProtKB">
        <authorList>
            <consortium name="Ensembl"/>
        </authorList>
    </citation>
    <scope>IDENTIFICATION</scope>
</reference>
<dbReference type="InterPro" id="IPR009030">
    <property type="entry name" value="Growth_fac_rcpt_cys_sf"/>
</dbReference>
<reference evidence="11" key="2">
    <citation type="submission" date="2025-09" db="UniProtKB">
        <authorList>
            <consortium name="Ensembl"/>
        </authorList>
    </citation>
    <scope>IDENTIFICATION</scope>
</reference>
<evidence type="ECO:0000313" key="11">
    <source>
        <dbReference type="Ensembl" id="ENSMMOP00000012084.1"/>
    </source>
</evidence>
<feature type="region of interest" description="Disordered" evidence="7">
    <location>
        <begin position="326"/>
        <end position="345"/>
    </location>
</feature>
<organism evidence="11 12">
    <name type="scientific">Mola mola</name>
    <name type="common">Ocean sunfish</name>
    <name type="synonym">Tetraodon mola</name>
    <dbReference type="NCBI Taxonomy" id="94237"/>
    <lineage>
        <taxon>Eukaryota</taxon>
        <taxon>Metazoa</taxon>
        <taxon>Chordata</taxon>
        <taxon>Craniata</taxon>
        <taxon>Vertebrata</taxon>
        <taxon>Euteleostomi</taxon>
        <taxon>Actinopterygii</taxon>
        <taxon>Neopterygii</taxon>
        <taxon>Teleostei</taxon>
        <taxon>Neoteleostei</taxon>
        <taxon>Acanthomorphata</taxon>
        <taxon>Eupercaria</taxon>
        <taxon>Tetraodontiformes</taxon>
        <taxon>Molidae</taxon>
        <taxon>Mola</taxon>
    </lineage>
</organism>
<dbReference type="Pfam" id="PF00093">
    <property type="entry name" value="VWC"/>
    <property type="match status" value="1"/>
</dbReference>
<proteinExistence type="inferred from homology"/>
<dbReference type="PROSITE" id="PS01225">
    <property type="entry name" value="CTCK_2"/>
    <property type="match status" value="1"/>
</dbReference>